<evidence type="ECO:0000256" key="1">
    <source>
        <dbReference type="SAM" id="MobiDB-lite"/>
    </source>
</evidence>
<organism evidence="2 3">
    <name type="scientific">Rickenella mellea</name>
    <dbReference type="NCBI Taxonomy" id="50990"/>
    <lineage>
        <taxon>Eukaryota</taxon>
        <taxon>Fungi</taxon>
        <taxon>Dikarya</taxon>
        <taxon>Basidiomycota</taxon>
        <taxon>Agaricomycotina</taxon>
        <taxon>Agaricomycetes</taxon>
        <taxon>Hymenochaetales</taxon>
        <taxon>Rickenellaceae</taxon>
        <taxon>Rickenella</taxon>
    </lineage>
</organism>
<dbReference type="VEuPathDB" id="FungiDB:BD410DRAFT_441511"/>
<dbReference type="AlphaFoldDB" id="A0A4Y7PY17"/>
<dbReference type="EMBL" id="ML170197">
    <property type="protein sequence ID" value="TDL19420.1"/>
    <property type="molecule type" value="Genomic_DNA"/>
</dbReference>
<feature type="region of interest" description="Disordered" evidence="1">
    <location>
        <begin position="205"/>
        <end position="225"/>
    </location>
</feature>
<dbReference type="Proteomes" id="UP000294933">
    <property type="component" value="Unassembled WGS sequence"/>
</dbReference>
<dbReference type="OrthoDB" id="2662502at2759"/>
<name>A0A4Y7PY17_9AGAM</name>
<dbReference type="STRING" id="50990.A0A4Y7PY17"/>
<proteinExistence type="predicted"/>
<reference evidence="2 3" key="1">
    <citation type="submission" date="2018-06" db="EMBL/GenBank/DDBJ databases">
        <title>A transcriptomic atlas of mushroom development highlights an independent origin of complex multicellularity.</title>
        <authorList>
            <consortium name="DOE Joint Genome Institute"/>
            <person name="Krizsan K."/>
            <person name="Almasi E."/>
            <person name="Merenyi Z."/>
            <person name="Sahu N."/>
            <person name="Viragh M."/>
            <person name="Koszo T."/>
            <person name="Mondo S."/>
            <person name="Kiss B."/>
            <person name="Balint B."/>
            <person name="Kues U."/>
            <person name="Barry K."/>
            <person name="Hegedus J.C."/>
            <person name="Henrissat B."/>
            <person name="Johnson J."/>
            <person name="Lipzen A."/>
            <person name="Ohm R."/>
            <person name="Nagy I."/>
            <person name="Pangilinan J."/>
            <person name="Yan J."/>
            <person name="Xiong Y."/>
            <person name="Grigoriev I.V."/>
            <person name="Hibbett D.S."/>
            <person name="Nagy L.G."/>
        </authorList>
    </citation>
    <scope>NUCLEOTIDE SEQUENCE [LARGE SCALE GENOMIC DNA]</scope>
    <source>
        <strain evidence="2 3">SZMC22713</strain>
    </source>
</reference>
<dbReference type="InterPro" id="IPR046521">
    <property type="entry name" value="DUF6698"/>
</dbReference>
<protein>
    <submittedName>
        <fullName evidence="2">Uncharacterized protein</fullName>
    </submittedName>
</protein>
<dbReference type="Pfam" id="PF20414">
    <property type="entry name" value="DUF6698"/>
    <property type="match status" value="1"/>
</dbReference>
<sequence length="336" mass="37619">MGHIPNSTRTQKNLSSNQLVRAGKHLARTVDASTLPQTLISQWKTEDISPVKRRNYAAFEKTLCFSPLIKRLIDQSVDGATVRAEIGAQLQKGESTARSQDTRSIKVSIIEWIFGRGEVIYPALSRTADKCQRGFNHPRTGFLLCPADLDWDNLSVQNELKEGTLKSPQFPKFLYEDYRSTPNDPWKSLLRSELLVKGFKQVFTSPSSASDEIPTPPTRPSNARLNNMTAVTPAAIAYIATLIRFSLSSQTVFRRSGAITGTSHEAFYASLIKLLEDKKKIEIDHLLEWWDSRIFPAAYEMRTGRTKNTVLAAIKARRAIQSNKNETSEATDAACN</sequence>
<accession>A0A4Y7PY17</accession>
<gene>
    <name evidence="2" type="ORF">BD410DRAFT_441511</name>
</gene>
<keyword evidence="3" id="KW-1185">Reference proteome</keyword>
<evidence type="ECO:0000313" key="3">
    <source>
        <dbReference type="Proteomes" id="UP000294933"/>
    </source>
</evidence>
<evidence type="ECO:0000313" key="2">
    <source>
        <dbReference type="EMBL" id="TDL19420.1"/>
    </source>
</evidence>